<evidence type="ECO:0000259" key="1">
    <source>
        <dbReference type="PROSITE" id="PS50181"/>
    </source>
</evidence>
<reference evidence="2" key="1">
    <citation type="submission" date="2022-08" db="EMBL/GenBank/DDBJ databases">
        <authorList>
            <consortium name="DOE Joint Genome Institute"/>
            <person name="Min B."/>
            <person name="Riley R."/>
            <person name="Sierra-Patev S."/>
            <person name="Naranjo-Ortiz M."/>
            <person name="Looney B."/>
            <person name="Konkel Z."/>
            <person name="Slot J.C."/>
            <person name="Sakamoto Y."/>
            <person name="Steenwyk J.L."/>
            <person name="Rokas A."/>
            <person name="Carro J."/>
            <person name="Camarero S."/>
            <person name="Ferreira P."/>
            <person name="Molpeceres G."/>
            <person name="Ruiz-Duenas F.J."/>
            <person name="Serrano A."/>
            <person name="Henrissat B."/>
            <person name="Drula E."/>
            <person name="Hughes K.W."/>
            <person name="Mata J.L."/>
            <person name="Ishikawa N.K."/>
            <person name="Vargas-Isla R."/>
            <person name="Ushijima S."/>
            <person name="Smith C.A."/>
            <person name="Ahrendt S."/>
            <person name="Andreopoulos W."/>
            <person name="He G."/>
            <person name="Labutti K."/>
            <person name="Lipzen A."/>
            <person name="Ng V."/>
            <person name="Sandor L."/>
            <person name="Barry K."/>
            <person name="Martinez A.T."/>
            <person name="Xiao Y."/>
            <person name="Gibbons J.G."/>
            <person name="Terashima K."/>
            <person name="Hibbett D.S."/>
            <person name="Grigoriev I.V."/>
        </authorList>
    </citation>
    <scope>NUCLEOTIDE SEQUENCE</scope>
    <source>
        <strain evidence="2">Sp2 HRB7682 ss15</strain>
    </source>
</reference>
<dbReference type="SMART" id="SM00256">
    <property type="entry name" value="FBOX"/>
    <property type="match status" value="1"/>
</dbReference>
<gene>
    <name evidence="2" type="ORF">C8J55DRAFT_558375</name>
</gene>
<reference evidence="2" key="2">
    <citation type="journal article" date="2023" name="Proc. Natl. Acad. Sci. U.S.A.">
        <title>A global phylogenomic analysis of the shiitake genus Lentinula.</title>
        <authorList>
            <person name="Sierra-Patev S."/>
            <person name="Min B."/>
            <person name="Naranjo-Ortiz M."/>
            <person name="Looney B."/>
            <person name="Konkel Z."/>
            <person name="Slot J.C."/>
            <person name="Sakamoto Y."/>
            <person name="Steenwyk J.L."/>
            <person name="Rokas A."/>
            <person name="Carro J."/>
            <person name="Camarero S."/>
            <person name="Ferreira P."/>
            <person name="Molpeceres G."/>
            <person name="Ruiz-Duenas F.J."/>
            <person name="Serrano A."/>
            <person name="Henrissat B."/>
            <person name="Drula E."/>
            <person name="Hughes K.W."/>
            <person name="Mata J.L."/>
            <person name="Ishikawa N.K."/>
            <person name="Vargas-Isla R."/>
            <person name="Ushijima S."/>
            <person name="Smith C.A."/>
            <person name="Donoghue J."/>
            <person name="Ahrendt S."/>
            <person name="Andreopoulos W."/>
            <person name="He G."/>
            <person name="LaButti K."/>
            <person name="Lipzen A."/>
            <person name="Ng V."/>
            <person name="Riley R."/>
            <person name="Sandor L."/>
            <person name="Barry K."/>
            <person name="Martinez A.T."/>
            <person name="Xiao Y."/>
            <person name="Gibbons J.G."/>
            <person name="Terashima K."/>
            <person name="Grigoriev I.V."/>
            <person name="Hibbett D."/>
        </authorList>
    </citation>
    <scope>NUCLEOTIDE SEQUENCE</scope>
    <source>
        <strain evidence="2">Sp2 HRB7682 ss15</strain>
    </source>
</reference>
<dbReference type="SUPFAM" id="SSF81383">
    <property type="entry name" value="F-box domain"/>
    <property type="match status" value="1"/>
</dbReference>
<comment type="caution">
    <text evidence="2">The sequence shown here is derived from an EMBL/GenBank/DDBJ whole genome shotgun (WGS) entry which is preliminary data.</text>
</comment>
<dbReference type="EMBL" id="JANVFS010000009">
    <property type="protein sequence ID" value="KAJ4487306.1"/>
    <property type="molecule type" value="Genomic_DNA"/>
</dbReference>
<organism evidence="2 3">
    <name type="scientific">Lentinula lateritia</name>
    <dbReference type="NCBI Taxonomy" id="40482"/>
    <lineage>
        <taxon>Eukaryota</taxon>
        <taxon>Fungi</taxon>
        <taxon>Dikarya</taxon>
        <taxon>Basidiomycota</taxon>
        <taxon>Agaricomycotina</taxon>
        <taxon>Agaricomycetes</taxon>
        <taxon>Agaricomycetidae</taxon>
        <taxon>Agaricales</taxon>
        <taxon>Marasmiineae</taxon>
        <taxon>Omphalotaceae</taxon>
        <taxon>Lentinula</taxon>
    </lineage>
</organism>
<sequence>MSLFNLTQLPDDILFHVCNFLSSPGILELRKTCKRLHDLTLERTIWTNAYRNFGYFLPPGPSASQTVHELERVLLHAHQWDTIWAIPALLRTRDHRSLKISVPKIRSLALYQGKYLAIGTLESLILYDLQAEKEIYRRKIQTKPFWLQCRNEITDSNANLYIPFGRESGNNTTSLQLCICKVDSLGNTTFDDIPGVEITYDCIASVGYDFFVTSQQSGETVLLHIPSQKIYIINAASGTSEGHITNVIFMPRYVLLVYTHYVNMQERKYFELYPLPNPMSEEAGARLLPTHSGNLSMHFSEASFFSSDTSVDGHEIIWLVVLAGIQLWALRVTLQPDGSMTFHSPDYDAYRFAQRTMVHGFDLAFTATSTASSTSNPCGRGISRFATPKISWLKYDVHRGADGRISTKSAVLDNRILPAFILYDFDAFRGLICGTTDSEEIVVMDFVN</sequence>
<dbReference type="InterPro" id="IPR036047">
    <property type="entry name" value="F-box-like_dom_sf"/>
</dbReference>
<dbReference type="PROSITE" id="PS50181">
    <property type="entry name" value="FBOX"/>
    <property type="match status" value="1"/>
</dbReference>
<evidence type="ECO:0000313" key="3">
    <source>
        <dbReference type="Proteomes" id="UP001150238"/>
    </source>
</evidence>
<dbReference type="Gene3D" id="1.20.1280.50">
    <property type="match status" value="1"/>
</dbReference>
<dbReference type="Pfam" id="PF12937">
    <property type="entry name" value="F-box-like"/>
    <property type="match status" value="1"/>
</dbReference>
<proteinExistence type="predicted"/>
<protein>
    <recommendedName>
        <fullName evidence="1">F-box domain-containing protein</fullName>
    </recommendedName>
</protein>
<dbReference type="AlphaFoldDB" id="A0A9W9DWG6"/>
<feature type="domain" description="F-box" evidence="1">
    <location>
        <begin position="3"/>
        <end position="49"/>
    </location>
</feature>
<accession>A0A9W9DWG6</accession>
<name>A0A9W9DWG6_9AGAR</name>
<evidence type="ECO:0000313" key="2">
    <source>
        <dbReference type="EMBL" id="KAJ4487306.1"/>
    </source>
</evidence>
<dbReference type="Proteomes" id="UP001150238">
    <property type="component" value="Unassembled WGS sequence"/>
</dbReference>
<dbReference type="InterPro" id="IPR001810">
    <property type="entry name" value="F-box_dom"/>
</dbReference>